<proteinExistence type="inferred from homology"/>
<evidence type="ECO:0000313" key="8">
    <source>
        <dbReference type="Proteomes" id="UP000648801"/>
    </source>
</evidence>
<dbReference type="GO" id="GO:0051287">
    <property type="term" value="F:NAD binding"/>
    <property type="evidence" value="ECO:0007669"/>
    <property type="project" value="UniProtKB-ARBA"/>
</dbReference>
<dbReference type="SUPFAM" id="SSF111331">
    <property type="entry name" value="NAD kinase/diacylglycerol kinase-like"/>
    <property type="match status" value="1"/>
</dbReference>
<feature type="binding site" evidence="6">
    <location>
        <position position="251"/>
    </location>
    <ligand>
        <name>NAD(+)</name>
        <dbReference type="ChEBI" id="CHEBI:57540"/>
    </ligand>
</feature>
<dbReference type="GO" id="GO:0019674">
    <property type="term" value="P:NAD+ metabolic process"/>
    <property type="evidence" value="ECO:0007669"/>
    <property type="project" value="InterPro"/>
</dbReference>
<comment type="similarity">
    <text evidence="6">Belongs to the NAD kinase family.</text>
</comment>
<dbReference type="HAMAP" id="MF_00361">
    <property type="entry name" value="NAD_kinase"/>
    <property type="match status" value="1"/>
</dbReference>
<keyword evidence="2 6" id="KW-0418">Kinase</keyword>
<keyword evidence="6" id="KW-0963">Cytoplasm</keyword>
<dbReference type="GO" id="GO:0006741">
    <property type="term" value="P:NADP+ biosynthetic process"/>
    <property type="evidence" value="ECO:0007669"/>
    <property type="project" value="UniProtKB-UniRule"/>
</dbReference>
<protein>
    <recommendedName>
        <fullName evidence="6">NAD kinase</fullName>
        <ecNumber evidence="6">2.7.1.23</ecNumber>
    </recommendedName>
    <alternativeName>
        <fullName evidence="6">ATP-dependent NAD kinase</fullName>
    </alternativeName>
</protein>
<comment type="function">
    <text evidence="6">Involved in the regulation of the intracellular balance of NAD and NADP, and is a key enzyme in the biosynthesis of NADP. Catalyzes specifically the phosphorylation on 2'-hydroxyl of the adenosine moiety of NAD to yield NADP.</text>
</comment>
<keyword evidence="6" id="KW-0547">Nucleotide-binding</keyword>
<comment type="catalytic activity">
    <reaction evidence="5 6">
        <text>NAD(+) + ATP = ADP + NADP(+) + H(+)</text>
        <dbReference type="Rhea" id="RHEA:18629"/>
        <dbReference type="ChEBI" id="CHEBI:15378"/>
        <dbReference type="ChEBI" id="CHEBI:30616"/>
        <dbReference type="ChEBI" id="CHEBI:57540"/>
        <dbReference type="ChEBI" id="CHEBI:58349"/>
        <dbReference type="ChEBI" id="CHEBI:456216"/>
        <dbReference type="EC" id="2.7.1.23"/>
    </reaction>
</comment>
<feature type="binding site" evidence="6">
    <location>
        <begin position="77"/>
        <end position="78"/>
    </location>
    <ligand>
        <name>NAD(+)</name>
        <dbReference type="ChEBI" id="CHEBI:57540"/>
    </ligand>
</feature>
<dbReference type="Gene3D" id="2.60.200.30">
    <property type="entry name" value="Probable inorganic polyphosphate/atp-NAD kinase, domain 2"/>
    <property type="match status" value="1"/>
</dbReference>
<organism evidence="7 8">
    <name type="scientific">Edaphobacter acidisoli</name>
    <dbReference type="NCBI Taxonomy" id="2040573"/>
    <lineage>
        <taxon>Bacteria</taxon>
        <taxon>Pseudomonadati</taxon>
        <taxon>Acidobacteriota</taxon>
        <taxon>Terriglobia</taxon>
        <taxon>Terriglobales</taxon>
        <taxon>Acidobacteriaceae</taxon>
        <taxon>Edaphobacter</taxon>
    </lineage>
</organism>
<feature type="binding site" evidence="6">
    <location>
        <position position="179"/>
    </location>
    <ligand>
        <name>NAD(+)</name>
        <dbReference type="ChEBI" id="CHEBI:57540"/>
    </ligand>
</feature>
<accession>A0A916RH28</accession>
<comment type="cofactor">
    <cofactor evidence="6">
        <name>a divalent metal cation</name>
        <dbReference type="ChEBI" id="CHEBI:60240"/>
    </cofactor>
</comment>
<dbReference type="EC" id="2.7.1.23" evidence="6"/>
<feature type="binding site" evidence="6">
    <location>
        <position position="181"/>
    </location>
    <ligand>
        <name>NAD(+)</name>
        <dbReference type="ChEBI" id="CHEBI:57540"/>
    </ligand>
</feature>
<keyword evidence="1 6" id="KW-0808">Transferase</keyword>
<feature type="binding site" evidence="6">
    <location>
        <begin position="151"/>
        <end position="152"/>
    </location>
    <ligand>
        <name>NAD(+)</name>
        <dbReference type="ChEBI" id="CHEBI:57540"/>
    </ligand>
</feature>
<dbReference type="InterPro" id="IPR017437">
    <property type="entry name" value="ATP-NAD_kinase_PpnK-typ_C"/>
</dbReference>
<dbReference type="PANTHER" id="PTHR20275">
    <property type="entry name" value="NAD KINASE"/>
    <property type="match status" value="1"/>
</dbReference>
<keyword evidence="6" id="KW-0067">ATP-binding</keyword>
<gene>
    <name evidence="6 7" type="primary">nadK</name>
    <name evidence="7" type="ORF">GCM10011507_03740</name>
</gene>
<keyword evidence="3 6" id="KW-0521">NADP</keyword>
<evidence type="ECO:0000256" key="1">
    <source>
        <dbReference type="ARBA" id="ARBA00022679"/>
    </source>
</evidence>
<dbReference type="GO" id="GO:0005737">
    <property type="term" value="C:cytoplasm"/>
    <property type="evidence" value="ECO:0007669"/>
    <property type="project" value="UniProtKB-SubCell"/>
</dbReference>
<dbReference type="InterPro" id="IPR017438">
    <property type="entry name" value="ATP-NAD_kinase_N"/>
</dbReference>
<dbReference type="GO" id="GO:0046872">
    <property type="term" value="F:metal ion binding"/>
    <property type="evidence" value="ECO:0007669"/>
    <property type="project" value="UniProtKB-UniRule"/>
</dbReference>
<dbReference type="InterPro" id="IPR016064">
    <property type="entry name" value="NAD/diacylglycerol_kinase_sf"/>
</dbReference>
<comment type="caution">
    <text evidence="7">The sequence shown here is derived from an EMBL/GenBank/DDBJ whole genome shotgun (WGS) entry which is preliminary data.</text>
</comment>
<dbReference type="Gene3D" id="3.40.50.10330">
    <property type="entry name" value="Probable inorganic polyphosphate/atp-NAD kinase, domain 1"/>
    <property type="match status" value="1"/>
</dbReference>
<evidence type="ECO:0000256" key="6">
    <source>
        <dbReference type="HAMAP-Rule" id="MF_00361"/>
    </source>
</evidence>
<feature type="binding site" evidence="6">
    <location>
        <position position="162"/>
    </location>
    <ligand>
        <name>NAD(+)</name>
        <dbReference type="ChEBI" id="CHEBI:57540"/>
    </ligand>
</feature>
<evidence type="ECO:0000256" key="2">
    <source>
        <dbReference type="ARBA" id="ARBA00022777"/>
    </source>
</evidence>
<comment type="subcellular location">
    <subcellularLocation>
        <location evidence="6">Cytoplasm</location>
    </subcellularLocation>
</comment>
<name>A0A916RH28_9BACT</name>
<keyword evidence="8" id="KW-1185">Reference proteome</keyword>
<reference evidence="7" key="2">
    <citation type="submission" date="2020-09" db="EMBL/GenBank/DDBJ databases">
        <authorList>
            <person name="Sun Q."/>
            <person name="Zhou Y."/>
        </authorList>
    </citation>
    <scope>NUCLEOTIDE SEQUENCE</scope>
    <source>
        <strain evidence="7">CGMCC 1.15447</strain>
    </source>
</reference>
<evidence type="ECO:0000256" key="4">
    <source>
        <dbReference type="ARBA" id="ARBA00023027"/>
    </source>
</evidence>
<dbReference type="PANTHER" id="PTHR20275:SF0">
    <property type="entry name" value="NAD KINASE"/>
    <property type="match status" value="1"/>
</dbReference>
<dbReference type="InterPro" id="IPR002504">
    <property type="entry name" value="NADK"/>
</dbReference>
<evidence type="ECO:0000256" key="5">
    <source>
        <dbReference type="ARBA" id="ARBA00047925"/>
    </source>
</evidence>
<sequence>MLQLLYTTQMLQAAIISKPQKPELAGILGDLIAWLKDHGYEYLLDPDSAAYLDASNAIEREELAKLRPNIVIVLGGDGTLLAAARAFAHTTTPILSVNLGSLGFLTEVALADIYATLESWCANRAEIEVRSMVHAELVRDGQTIQRWDALNDVVVTKGTIARMGDFTIEIDRQFVATFRADGVIVATPTGSTAYNLAANGPIIMPSVDAMVVNPICPHLLTIRPIVVPGESTVSIHVVGVPNQIYLTVDGQQSVELQLGDHIHCQRSKASVRLLRPRPNGLFSVLRSKLKWGER</sequence>
<dbReference type="Proteomes" id="UP000648801">
    <property type="component" value="Unassembled WGS sequence"/>
</dbReference>
<keyword evidence="4 6" id="KW-0520">NAD</keyword>
<evidence type="ECO:0000313" key="7">
    <source>
        <dbReference type="EMBL" id="GGA55706.1"/>
    </source>
</evidence>
<comment type="caution">
    <text evidence="6">Lacks conserved residue(s) required for the propagation of feature annotation.</text>
</comment>
<dbReference type="GO" id="GO:0005524">
    <property type="term" value="F:ATP binding"/>
    <property type="evidence" value="ECO:0007669"/>
    <property type="project" value="UniProtKB-KW"/>
</dbReference>
<dbReference type="Pfam" id="PF01513">
    <property type="entry name" value="NAD_kinase"/>
    <property type="match status" value="1"/>
</dbReference>
<dbReference type="EMBL" id="BMJB01000001">
    <property type="protein sequence ID" value="GGA55706.1"/>
    <property type="molecule type" value="Genomic_DNA"/>
</dbReference>
<evidence type="ECO:0000256" key="3">
    <source>
        <dbReference type="ARBA" id="ARBA00022857"/>
    </source>
</evidence>
<reference evidence="7" key="1">
    <citation type="journal article" date="2014" name="Int. J. Syst. Evol. Microbiol.">
        <title>Complete genome sequence of Corynebacterium casei LMG S-19264T (=DSM 44701T), isolated from a smear-ripened cheese.</title>
        <authorList>
            <consortium name="US DOE Joint Genome Institute (JGI-PGF)"/>
            <person name="Walter F."/>
            <person name="Albersmeier A."/>
            <person name="Kalinowski J."/>
            <person name="Ruckert C."/>
        </authorList>
    </citation>
    <scope>NUCLEOTIDE SEQUENCE</scope>
    <source>
        <strain evidence="7">CGMCC 1.15447</strain>
    </source>
</reference>
<dbReference type="AlphaFoldDB" id="A0A916RH28"/>
<dbReference type="GO" id="GO:0003951">
    <property type="term" value="F:NAD+ kinase activity"/>
    <property type="evidence" value="ECO:0007669"/>
    <property type="project" value="UniProtKB-UniRule"/>
</dbReference>
<feature type="active site" description="Proton acceptor" evidence="6">
    <location>
        <position position="77"/>
    </location>
</feature>
<dbReference type="Pfam" id="PF20143">
    <property type="entry name" value="NAD_kinase_C"/>
    <property type="match status" value="1"/>
</dbReference>